<feature type="compositionally biased region" description="Low complexity" evidence="1">
    <location>
        <begin position="79"/>
        <end position="93"/>
    </location>
</feature>
<gene>
    <name evidence="4" type="primary">LOC108670521</name>
</gene>
<proteinExistence type="predicted"/>
<dbReference type="KEGG" id="hazt:108670521"/>
<dbReference type="AlphaFoldDB" id="A0A8B7NIM2"/>
<evidence type="ECO:0000256" key="1">
    <source>
        <dbReference type="SAM" id="MobiDB-lite"/>
    </source>
</evidence>
<feature type="compositionally biased region" description="Basic and acidic residues" evidence="1">
    <location>
        <begin position="46"/>
        <end position="56"/>
    </location>
</feature>
<evidence type="ECO:0000313" key="3">
    <source>
        <dbReference type="Proteomes" id="UP000694843"/>
    </source>
</evidence>
<evidence type="ECO:0000256" key="2">
    <source>
        <dbReference type="SAM" id="Phobius"/>
    </source>
</evidence>
<dbReference type="Proteomes" id="UP000694843">
    <property type="component" value="Unplaced"/>
</dbReference>
<protein>
    <submittedName>
        <fullName evidence="4">Uncharacterized protein LOC108670521</fullName>
    </submittedName>
</protein>
<keyword evidence="2" id="KW-0812">Transmembrane</keyword>
<feature type="transmembrane region" description="Helical" evidence="2">
    <location>
        <begin position="155"/>
        <end position="177"/>
    </location>
</feature>
<keyword evidence="3" id="KW-1185">Reference proteome</keyword>
<feature type="compositionally biased region" description="Low complexity" evidence="1">
    <location>
        <begin position="12"/>
        <end position="27"/>
    </location>
</feature>
<dbReference type="GeneID" id="108670521"/>
<name>A0A8B7NIM2_HYAAZ</name>
<evidence type="ECO:0000313" key="4">
    <source>
        <dbReference type="RefSeq" id="XP_018013485.1"/>
    </source>
</evidence>
<organism evidence="3 4">
    <name type="scientific">Hyalella azteca</name>
    <name type="common">Amphipod</name>
    <dbReference type="NCBI Taxonomy" id="294128"/>
    <lineage>
        <taxon>Eukaryota</taxon>
        <taxon>Metazoa</taxon>
        <taxon>Ecdysozoa</taxon>
        <taxon>Arthropoda</taxon>
        <taxon>Crustacea</taxon>
        <taxon>Multicrustacea</taxon>
        <taxon>Malacostraca</taxon>
        <taxon>Eumalacostraca</taxon>
        <taxon>Peracarida</taxon>
        <taxon>Amphipoda</taxon>
        <taxon>Senticaudata</taxon>
        <taxon>Talitrida</taxon>
        <taxon>Talitroidea</taxon>
        <taxon>Hyalellidae</taxon>
        <taxon>Hyalella</taxon>
    </lineage>
</organism>
<sequence length="186" mass="20362">MPLWNMIFGGLSSDSDSDSPNNSDNNNVATLRSFNRPGPDGQMPPTDRRSNLEDSRTPPSARRARDIRRTLEDQTTPPDSRLSQSSSATDSSDAPIPAGTSGTDDSPERGIWRSRTGGYLLYDDYSRPARETRSRPGAYMQDIVANTGEDEVPTSFILCIAGIVTVVPLGMFLFKLATSIKDIFSR</sequence>
<reference evidence="4" key="1">
    <citation type="submission" date="2025-08" db="UniProtKB">
        <authorList>
            <consortium name="RefSeq"/>
        </authorList>
    </citation>
    <scope>IDENTIFICATION</scope>
    <source>
        <tissue evidence="4">Whole organism</tissue>
    </source>
</reference>
<keyword evidence="2" id="KW-0472">Membrane</keyword>
<feature type="compositionally biased region" description="Basic and acidic residues" evidence="1">
    <location>
        <begin position="63"/>
        <end position="72"/>
    </location>
</feature>
<dbReference type="RefSeq" id="XP_018013485.1">
    <property type="nucleotide sequence ID" value="XM_018157996.2"/>
</dbReference>
<keyword evidence="2" id="KW-1133">Transmembrane helix</keyword>
<feature type="region of interest" description="Disordered" evidence="1">
    <location>
        <begin position="1"/>
        <end position="112"/>
    </location>
</feature>
<accession>A0A8B7NIM2</accession>